<organism evidence="2 3">
    <name type="scientific">Colletotrichum orbiculare (strain 104-T / ATCC 96160 / CBS 514.97 / LARS 414 / MAFF 240422)</name>
    <name type="common">Cucumber anthracnose fungus</name>
    <name type="synonym">Colletotrichum lagenarium</name>
    <dbReference type="NCBI Taxonomy" id="1213857"/>
    <lineage>
        <taxon>Eukaryota</taxon>
        <taxon>Fungi</taxon>
        <taxon>Dikarya</taxon>
        <taxon>Ascomycota</taxon>
        <taxon>Pezizomycotina</taxon>
        <taxon>Sordariomycetes</taxon>
        <taxon>Hypocreomycetidae</taxon>
        <taxon>Glomerellales</taxon>
        <taxon>Glomerellaceae</taxon>
        <taxon>Colletotrichum</taxon>
        <taxon>Colletotrichum orbiculare species complex</taxon>
    </lineage>
</organism>
<sequence length="350" mass="37217">MPFVVVVTPNIPAGNKDEFLGVWPTIKSDVAAQPGVLNVTGGEVVGENGGPAKDFKFVQTIAFASAAEDKAFSESAFAKEHAEKAKAKAAGPPLIRKFETSDFPDEKPKALTEFSFLELADESKHDGAKQAWLDLVAAVGGKAFGGRSADDGPATGFGVLGFESLEQVIETYKKPAVAAALEKYQTFGKTTRVLISLDAKAKQQAHSEHSIDESHHRAFVMSSSNTAGSSKGDKSNAGKNNNKDNKGTASNTTEDVKASGGSSRQGEKNAKERKRTTMEDLMADSDDEGYTYGIQSEGYNHAHDSEPEDPTALKYKNIKPGKATNQGCTGGSEFSLDKFRKQDPDDGTGV</sequence>
<feature type="compositionally biased region" description="Basic and acidic residues" evidence="1">
    <location>
        <begin position="231"/>
        <end position="246"/>
    </location>
</feature>
<feature type="compositionally biased region" description="Basic and acidic residues" evidence="1">
    <location>
        <begin position="265"/>
        <end position="278"/>
    </location>
</feature>
<name>A0A484FEL7_COLOR</name>
<dbReference type="Proteomes" id="UP000014480">
    <property type="component" value="Unassembled WGS sequence"/>
</dbReference>
<protein>
    <submittedName>
        <fullName evidence="2">Uncharacterized protein</fullName>
    </submittedName>
</protein>
<accession>A0A484FEL7</accession>
<keyword evidence="3" id="KW-1185">Reference proteome</keyword>
<evidence type="ECO:0000256" key="1">
    <source>
        <dbReference type="SAM" id="MobiDB-lite"/>
    </source>
</evidence>
<evidence type="ECO:0000313" key="3">
    <source>
        <dbReference type="Proteomes" id="UP000014480"/>
    </source>
</evidence>
<reference evidence="3" key="2">
    <citation type="journal article" date="2019" name="Mol. Plant Microbe Interact.">
        <title>Genome sequence resources for four phytopathogenic fungi from the Colletotrichum orbiculare species complex.</title>
        <authorList>
            <person name="Gan P."/>
            <person name="Tsushima A."/>
            <person name="Narusaka M."/>
            <person name="Narusaka Y."/>
            <person name="Takano Y."/>
            <person name="Kubo Y."/>
            <person name="Shirasu K."/>
        </authorList>
    </citation>
    <scope>GENOME REANNOTATION</scope>
    <source>
        <strain evidence="3">104-T / ATCC 96160 / CBS 514.97 / LARS 414 / MAFF 240422</strain>
    </source>
</reference>
<reference evidence="3" key="1">
    <citation type="journal article" date="2013" name="New Phytol.">
        <title>Comparative genomic and transcriptomic analyses reveal the hemibiotrophic stage shift of Colletotrichum fungi.</title>
        <authorList>
            <person name="Gan P."/>
            <person name="Ikeda K."/>
            <person name="Irieda H."/>
            <person name="Narusaka M."/>
            <person name="O'Connell R.J."/>
            <person name="Narusaka Y."/>
            <person name="Takano Y."/>
            <person name="Kubo Y."/>
            <person name="Shirasu K."/>
        </authorList>
    </citation>
    <scope>NUCLEOTIDE SEQUENCE [LARGE SCALE GENOMIC DNA]</scope>
    <source>
        <strain evidence="3">104-T / ATCC 96160 / CBS 514.97 / LARS 414 / MAFF 240422</strain>
    </source>
</reference>
<evidence type="ECO:0000313" key="2">
    <source>
        <dbReference type="EMBL" id="TDZ15985.1"/>
    </source>
</evidence>
<gene>
    <name evidence="2" type="ORF">Cob_v011059</name>
</gene>
<feature type="region of interest" description="Disordered" evidence="1">
    <location>
        <begin position="222"/>
        <end position="350"/>
    </location>
</feature>
<comment type="caution">
    <text evidence="2">The sequence shown here is derived from an EMBL/GenBank/DDBJ whole genome shotgun (WGS) entry which is preliminary data.</text>
</comment>
<dbReference type="EMBL" id="AMCV02000037">
    <property type="protein sequence ID" value="TDZ15985.1"/>
    <property type="molecule type" value="Genomic_DNA"/>
</dbReference>
<dbReference type="InterPro" id="IPR011008">
    <property type="entry name" value="Dimeric_a/b-barrel"/>
</dbReference>
<dbReference type="AlphaFoldDB" id="A0A484FEL7"/>
<proteinExistence type="predicted"/>
<feature type="compositionally biased region" description="Basic and acidic residues" evidence="1">
    <location>
        <begin position="335"/>
        <end position="344"/>
    </location>
</feature>
<dbReference type="SUPFAM" id="SSF54909">
    <property type="entry name" value="Dimeric alpha+beta barrel"/>
    <property type="match status" value="1"/>
</dbReference>
<dbReference type="OrthoDB" id="3546164at2759"/>